<dbReference type="AlphaFoldDB" id="A0A8D8FZA7"/>
<dbReference type="EMBL" id="HBUE01219522">
    <property type="protein sequence ID" value="CAG6538926.1"/>
    <property type="molecule type" value="Transcribed_RNA"/>
</dbReference>
<evidence type="ECO:0000313" key="2">
    <source>
        <dbReference type="EMBL" id="CAG6490632.1"/>
    </source>
</evidence>
<organism evidence="2">
    <name type="scientific">Culex pipiens</name>
    <name type="common">House mosquito</name>
    <dbReference type="NCBI Taxonomy" id="7175"/>
    <lineage>
        <taxon>Eukaryota</taxon>
        <taxon>Metazoa</taxon>
        <taxon>Ecdysozoa</taxon>
        <taxon>Arthropoda</taxon>
        <taxon>Hexapoda</taxon>
        <taxon>Insecta</taxon>
        <taxon>Pterygota</taxon>
        <taxon>Neoptera</taxon>
        <taxon>Endopterygota</taxon>
        <taxon>Diptera</taxon>
        <taxon>Nematocera</taxon>
        <taxon>Culicoidea</taxon>
        <taxon>Culicidae</taxon>
        <taxon>Culicinae</taxon>
        <taxon>Culicini</taxon>
        <taxon>Culex</taxon>
        <taxon>Culex</taxon>
    </lineage>
</organism>
<evidence type="ECO:0000256" key="1">
    <source>
        <dbReference type="SAM" id="SignalP"/>
    </source>
</evidence>
<name>A0A8D8FZA7_CULPI</name>
<feature type="signal peptide" evidence="1">
    <location>
        <begin position="1"/>
        <end position="20"/>
    </location>
</feature>
<dbReference type="EMBL" id="HBUE01326097">
    <property type="protein sequence ID" value="CAG6590945.1"/>
    <property type="molecule type" value="Transcribed_RNA"/>
</dbReference>
<dbReference type="EMBL" id="HBUE01116672">
    <property type="protein sequence ID" value="CAG6490632.1"/>
    <property type="molecule type" value="Transcribed_RNA"/>
</dbReference>
<sequence length="100" mass="11595">MGLWGLRFLWVLAWPWPVSTRATTGFVWRCTAMVLRTRGKSSKPTTWRISGSFRAFLCVKTMVMEWEPVQIDLQAIPTTFSEETSCQESGSTEWMSWQLN</sequence>
<feature type="chain" id="PRO_5036260723" evidence="1">
    <location>
        <begin position="21"/>
        <end position="100"/>
    </location>
</feature>
<protein>
    <submittedName>
        <fullName evidence="2">(northern house mosquito) hypothetical protein</fullName>
    </submittedName>
</protein>
<dbReference type="EMBL" id="HBUE01116673">
    <property type="protein sequence ID" value="CAG6490634.1"/>
    <property type="molecule type" value="Transcribed_RNA"/>
</dbReference>
<accession>A0A8D8FZA7</accession>
<dbReference type="EMBL" id="HBUE01326098">
    <property type="protein sequence ID" value="CAG6590947.1"/>
    <property type="molecule type" value="Transcribed_RNA"/>
</dbReference>
<dbReference type="EMBL" id="HBUE01219523">
    <property type="protein sequence ID" value="CAG6538928.1"/>
    <property type="molecule type" value="Transcribed_RNA"/>
</dbReference>
<reference evidence="2" key="1">
    <citation type="submission" date="2021-05" db="EMBL/GenBank/DDBJ databases">
        <authorList>
            <person name="Alioto T."/>
            <person name="Alioto T."/>
            <person name="Gomez Garrido J."/>
        </authorList>
    </citation>
    <scope>NUCLEOTIDE SEQUENCE</scope>
</reference>
<proteinExistence type="predicted"/>
<keyword evidence="1" id="KW-0732">Signal</keyword>